<dbReference type="InterPro" id="IPR001164">
    <property type="entry name" value="ArfGAP_dom"/>
</dbReference>
<keyword evidence="1" id="KW-0479">Metal-binding</keyword>
<evidence type="ECO:0000259" key="3">
    <source>
        <dbReference type="PROSITE" id="PS50115"/>
    </source>
</evidence>
<dbReference type="PROSITE" id="PS50115">
    <property type="entry name" value="ARFGAP"/>
    <property type="match status" value="1"/>
</dbReference>
<feature type="region of interest" description="Disordered" evidence="2">
    <location>
        <begin position="242"/>
        <end position="262"/>
    </location>
</feature>
<evidence type="ECO:0000256" key="1">
    <source>
        <dbReference type="PROSITE-ProRule" id="PRU00288"/>
    </source>
</evidence>
<dbReference type="PANTHER" id="PTHR45705">
    <property type="entry name" value="FI20236P1"/>
    <property type="match status" value="1"/>
</dbReference>
<dbReference type="CDD" id="cd08204">
    <property type="entry name" value="ArfGap"/>
    <property type="match status" value="1"/>
</dbReference>
<evidence type="ECO:0000313" key="4">
    <source>
        <dbReference type="EMBL" id="CAK0840851.1"/>
    </source>
</evidence>
<keyword evidence="1" id="KW-0862">Zinc</keyword>
<dbReference type="EMBL" id="CAUYUJ010014405">
    <property type="protein sequence ID" value="CAK0840851.1"/>
    <property type="molecule type" value="Genomic_DNA"/>
</dbReference>
<dbReference type="SUPFAM" id="SSF57863">
    <property type="entry name" value="ArfGap/RecO-like zinc finger"/>
    <property type="match status" value="1"/>
</dbReference>
<dbReference type="InterPro" id="IPR038508">
    <property type="entry name" value="ArfGAP_dom_sf"/>
</dbReference>
<evidence type="ECO:0000313" key="5">
    <source>
        <dbReference type="Proteomes" id="UP001189429"/>
    </source>
</evidence>
<dbReference type="InterPro" id="IPR051718">
    <property type="entry name" value="ARF_GTPase-activating"/>
</dbReference>
<dbReference type="Pfam" id="PF01412">
    <property type="entry name" value="ArfGap"/>
    <property type="match status" value="1"/>
</dbReference>
<dbReference type="SMART" id="SM00105">
    <property type="entry name" value="ArfGap"/>
    <property type="match status" value="1"/>
</dbReference>
<sequence>MLFVGAGRRLVFLAAGSWPRYSMLVPGGFTAFDAWHVVYAGFSAEELCAVYGEWSKEWEVKRRRQRQERARGATGRPANGVALPLRAGLHRRPRGSSVTSSRAGMALSPAPAAAQSARQRLAEVLGREENCRCADCGAHWPDWASVNLGVFLCIDCAAVHRGLGVRVSRVISTELDAWRDEWVEVCSKVGNHNASLYYEHGDTGNLRPPSQKPSRRRRELWIRAKYECQAFSPEGVPAPWHGAASACGTSSSSSSSEGEGDR</sequence>
<name>A0ABN9T6Z4_9DINO</name>
<feature type="domain" description="Arf-GAP" evidence="3">
    <location>
        <begin position="118"/>
        <end position="231"/>
    </location>
</feature>
<organism evidence="4 5">
    <name type="scientific">Prorocentrum cordatum</name>
    <dbReference type="NCBI Taxonomy" id="2364126"/>
    <lineage>
        <taxon>Eukaryota</taxon>
        <taxon>Sar</taxon>
        <taxon>Alveolata</taxon>
        <taxon>Dinophyceae</taxon>
        <taxon>Prorocentrales</taxon>
        <taxon>Prorocentraceae</taxon>
        <taxon>Prorocentrum</taxon>
    </lineage>
</organism>
<dbReference type="PANTHER" id="PTHR45705:SF1">
    <property type="entry name" value="FI20236P1"/>
    <property type="match status" value="1"/>
</dbReference>
<dbReference type="InterPro" id="IPR037278">
    <property type="entry name" value="ARFGAP/RecO"/>
</dbReference>
<comment type="caution">
    <text evidence="4">The sequence shown here is derived from an EMBL/GenBank/DDBJ whole genome shotgun (WGS) entry which is preliminary data.</text>
</comment>
<keyword evidence="5" id="KW-1185">Reference proteome</keyword>
<evidence type="ECO:0000256" key="2">
    <source>
        <dbReference type="SAM" id="MobiDB-lite"/>
    </source>
</evidence>
<gene>
    <name evidence="4" type="ORF">PCOR1329_LOCUS36191</name>
</gene>
<keyword evidence="1" id="KW-0863">Zinc-finger</keyword>
<accession>A0ABN9T6Z4</accession>
<dbReference type="Proteomes" id="UP001189429">
    <property type="component" value="Unassembled WGS sequence"/>
</dbReference>
<protein>
    <recommendedName>
        <fullName evidence="3">Arf-GAP domain-containing protein</fullName>
    </recommendedName>
</protein>
<dbReference type="Gene3D" id="1.10.220.150">
    <property type="entry name" value="Arf GTPase activating protein"/>
    <property type="match status" value="1"/>
</dbReference>
<proteinExistence type="predicted"/>
<dbReference type="PRINTS" id="PR00405">
    <property type="entry name" value="REVINTRACTNG"/>
</dbReference>
<reference evidence="4" key="1">
    <citation type="submission" date="2023-10" db="EMBL/GenBank/DDBJ databases">
        <authorList>
            <person name="Chen Y."/>
            <person name="Shah S."/>
            <person name="Dougan E. K."/>
            <person name="Thang M."/>
            <person name="Chan C."/>
        </authorList>
    </citation>
    <scope>NUCLEOTIDE SEQUENCE [LARGE SCALE GENOMIC DNA]</scope>
</reference>